<dbReference type="AlphaFoldDB" id="A0A7T8HKN1"/>
<gene>
    <name evidence="1" type="ORF">FKW44_013250</name>
</gene>
<keyword evidence="2" id="KW-1185">Reference proteome</keyword>
<sequence length="217" mass="24147">MEEREKACDVRLLRAGGSKGGDRLRLLTLSKKKDAHRQKLRRVVAEEKRRVNEDGNKSYAKLAAEMGCPSRPSPTLSTRTWLQFVQEEAQDDGPGGNVMMPPYFFEKGLKSQHGHLHRRHEERREALDGLVANGRPYVFQQDSAPAHKTSPNTGARTCDPLAPLTANPSTFLLGHDREQDQQARPTSLSTPSGAAIKNVVAKACGRFRTPPRDGRRC</sequence>
<name>A0A7T8HKN1_CALRO</name>
<dbReference type="OrthoDB" id="4843387at2759"/>
<dbReference type="Proteomes" id="UP000595437">
    <property type="component" value="Chromosome 8"/>
</dbReference>
<proteinExistence type="predicted"/>
<protein>
    <submittedName>
        <fullName evidence="1">Uncharacterized protein</fullName>
    </submittedName>
</protein>
<evidence type="ECO:0000313" key="2">
    <source>
        <dbReference type="Proteomes" id="UP000595437"/>
    </source>
</evidence>
<accession>A0A7T8HKN1</accession>
<evidence type="ECO:0000313" key="1">
    <source>
        <dbReference type="EMBL" id="QQP51797.1"/>
    </source>
</evidence>
<reference evidence="2" key="1">
    <citation type="submission" date="2021-01" db="EMBL/GenBank/DDBJ databases">
        <title>Caligus Genome Assembly.</title>
        <authorList>
            <person name="Gallardo-Escarate C."/>
        </authorList>
    </citation>
    <scope>NUCLEOTIDE SEQUENCE [LARGE SCALE GENOMIC DNA]</scope>
</reference>
<organism evidence="1 2">
    <name type="scientific">Caligus rogercresseyi</name>
    <name type="common">Sea louse</name>
    <dbReference type="NCBI Taxonomy" id="217165"/>
    <lineage>
        <taxon>Eukaryota</taxon>
        <taxon>Metazoa</taxon>
        <taxon>Ecdysozoa</taxon>
        <taxon>Arthropoda</taxon>
        <taxon>Crustacea</taxon>
        <taxon>Multicrustacea</taxon>
        <taxon>Hexanauplia</taxon>
        <taxon>Copepoda</taxon>
        <taxon>Siphonostomatoida</taxon>
        <taxon>Caligidae</taxon>
        <taxon>Caligus</taxon>
    </lineage>
</organism>
<dbReference type="EMBL" id="CP045897">
    <property type="protein sequence ID" value="QQP51797.1"/>
    <property type="molecule type" value="Genomic_DNA"/>
</dbReference>